<feature type="region of interest" description="Disordered" evidence="1">
    <location>
        <begin position="1"/>
        <end position="26"/>
    </location>
</feature>
<accession>G0W5L1</accession>
<sequence length="238" mass="27421">MSFFNQPSRQGIKGTPFQQVSENGSGTDTIIREESFILPLEEEQEFIINNPSRNTSHFLIIDNNSPKIDTLSTDSEESITGIISARTSEEFSILSSSAQSPELKYNKELDTIENVLKENEEKTSLEAVPLHGYHFLDTEENNKNLRSILTQEQLTLLNKFRTELYSLLKRSRRKNDHQSPNRKYPDIPSLFSNRHLILKCSILLFHDQQRQFISCNKREPFINNYLYSSSLSTVSLGE</sequence>
<dbReference type="GeneID" id="11498115"/>
<dbReference type="RefSeq" id="XP_003668315.1">
    <property type="nucleotide sequence ID" value="XM_003668267.1"/>
</dbReference>
<evidence type="ECO:0000256" key="1">
    <source>
        <dbReference type="SAM" id="MobiDB-lite"/>
    </source>
</evidence>
<dbReference type="AlphaFoldDB" id="G0W5L1"/>
<dbReference type="KEGG" id="ndi:NDAI_0B00380"/>
<dbReference type="EMBL" id="HE580268">
    <property type="protein sequence ID" value="CCD23072.1"/>
    <property type="molecule type" value="Genomic_DNA"/>
</dbReference>
<keyword evidence="3" id="KW-1185">Reference proteome</keyword>
<proteinExistence type="predicted"/>
<protein>
    <submittedName>
        <fullName evidence="2">Uncharacterized protein</fullName>
    </submittedName>
</protein>
<dbReference type="HOGENOM" id="CLU_1166103_0_0_1"/>
<gene>
    <name evidence="2" type="primary">NDAI0B00380</name>
    <name evidence="2" type="ordered locus">NDAI_0B00380</name>
</gene>
<name>G0W5L1_NAUDC</name>
<evidence type="ECO:0000313" key="3">
    <source>
        <dbReference type="Proteomes" id="UP000000689"/>
    </source>
</evidence>
<evidence type="ECO:0000313" key="2">
    <source>
        <dbReference type="EMBL" id="CCD23072.1"/>
    </source>
</evidence>
<feature type="compositionally biased region" description="Polar residues" evidence="1">
    <location>
        <begin position="16"/>
        <end position="26"/>
    </location>
</feature>
<reference evidence="2 3" key="1">
    <citation type="journal article" date="2011" name="Proc. Natl. Acad. Sci. U.S.A.">
        <title>Evolutionary erosion of yeast sex chromosomes by mating-type switching accidents.</title>
        <authorList>
            <person name="Gordon J.L."/>
            <person name="Armisen D."/>
            <person name="Proux-Wera E."/>
            <person name="Oheigeartaigh S.S."/>
            <person name="Byrne K.P."/>
            <person name="Wolfe K.H."/>
        </authorList>
    </citation>
    <scope>NUCLEOTIDE SEQUENCE [LARGE SCALE GENOMIC DNA]</scope>
    <source>
        <strain evidence="3">ATCC 10597 / BCRC 20456 / CBS 421 / NBRC 0211 / NRRL Y-12639</strain>
    </source>
</reference>
<dbReference type="Proteomes" id="UP000000689">
    <property type="component" value="Chromosome 2"/>
</dbReference>
<organism evidence="2 3">
    <name type="scientific">Naumovozyma dairenensis (strain ATCC 10597 / BCRC 20456 / CBS 421 / NBRC 0211 / NRRL Y-12639)</name>
    <name type="common">Saccharomyces dairenensis</name>
    <dbReference type="NCBI Taxonomy" id="1071378"/>
    <lineage>
        <taxon>Eukaryota</taxon>
        <taxon>Fungi</taxon>
        <taxon>Dikarya</taxon>
        <taxon>Ascomycota</taxon>
        <taxon>Saccharomycotina</taxon>
        <taxon>Saccharomycetes</taxon>
        <taxon>Saccharomycetales</taxon>
        <taxon>Saccharomycetaceae</taxon>
        <taxon>Naumovozyma</taxon>
    </lineage>
</organism>